<keyword evidence="16" id="KW-0804">Transcription</keyword>
<feature type="compositionally biased region" description="Low complexity" evidence="25">
    <location>
        <begin position="396"/>
        <end position="406"/>
    </location>
</feature>
<evidence type="ECO:0000256" key="3">
    <source>
        <dbReference type="ARBA" id="ARBA00004607"/>
    </source>
</evidence>
<feature type="compositionally biased region" description="Basic and acidic residues" evidence="25">
    <location>
        <begin position="349"/>
        <end position="361"/>
    </location>
</feature>
<evidence type="ECO:0000256" key="24">
    <source>
        <dbReference type="ARBA" id="ARBA00075730"/>
    </source>
</evidence>
<dbReference type="GO" id="GO:0045944">
    <property type="term" value="P:positive regulation of transcription by RNA polymerase II"/>
    <property type="evidence" value="ECO:0000318"/>
    <property type="project" value="GO_Central"/>
</dbReference>
<evidence type="ECO:0000256" key="17">
    <source>
        <dbReference type="ARBA" id="ARBA00023172"/>
    </source>
</evidence>
<dbReference type="OrthoDB" id="10262769at2759"/>
<reference evidence="27" key="2">
    <citation type="submission" date="2021-01" db="UniProtKB">
        <authorList>
            <consortium name="EnsemblMetazoa"/>
        </authorList>
    </citation>
    <scope>IDENTIFICATION</scope>
</reference>
<feature type="compositionally biased region" description="Polar residues" evidence="25">
    <location>
        <begin position="198"/>
        <end position="211"/>
    </location>
</feature>
<keyword evidence="8" id="KW-0597">Phosphoprotein</keyword>
<evidence type="ECO:0000259" key="26">
    <source>
        <dbReference type="PROSITE" id="PS50006"/>
    </source>
</evidence>
<dbReference type="FunFam" id="2.60.200.20:FF:000007">
    <property type="entry name" value="microspherule protein 1 isoform X1"/>
    <property type="match status" value="1"/>
</dbReference>
<evidence type="ECO:0000256" key="20">
    <source>
        <dbReference type="ARBA" id="ARBA00023228"/>
    </source>
</evidence>
<evidence type="ECO:0000256" key="22">
    <source>
        <dbReference type="ARBA" id="ARBA00023328"/>
    </source>
</evidence>
<dbReference type="SUPFAM" id="SSF49879">
    <property type="entry name" value="SMAD/FHA domain"/>
    <property type="match status" value="1"/>
</dbReference>
<accession>A0A7M7N269</accession>
<keyword evidence="6" id="KW-0158">Chromosome</keyword>
<evidence type="ECO:0000256" key="23">
    <source>
        <dbReference type="ARBA" id="ARBA00068815"/>
    </source>
</evidence>
<dbReference type="InterPro" id="IPR001005">
    <property type="entry name" value="SANT/Myb"/>
</dbReference>
<proteinExistence type="predicted"/>
<dbReference type="OMA" id="HNTDGFL"/>
<evidence type="ECO:0000256" key="5">
    <source>
        <dbReference type="ARBA" id="ARBA00004647"/>
    </source>
</evidence>
<evidence type="ECO:0000256" key="6">
    <source>
        <dbReference type="ARBA" id="ARBA00022454"/>
    </source>
</evidence>
<evidence type="ECO:0000256" key="19">
    <source>
        <dbReference type="ARBA" id="ARBA00023212"/>
    </source>
</evidence>
<dbReference type="GeneID" id="592452"/>
<dbReference type="InParanoid" id="A0A7M7N269"/>
<dbReference type="RefSeq" id="XP_030830172.1">
    <property type="nucleotide sequence ID" value="XM_030974312.1"/>
</dbReference>
<dbReference type="PANTHER" id="PTHR13233">
    <property type="entry name" value="MICROSPHERULE PROTEIN 1"/>
    <property type="match status" value="1"/>
</dbReference>
<keyword evidence="21" id="KW-0539">Nucleus</keyword>
<feature type="compositionally biased region" description="Low complexity" evidence="25">
    <location>
        <begin position="169"/>
        <end position="190"/>
    </location>
</feature>
<dbReference type="PANTHER" id="PTHR13233:SF0">
    <property type="entry name" value="MICROSPHERULE PROTEIN 1"/>
    <property type="match status" value="1"/>
</dbReference>
<dbReference type="Pfam" id="PF13325">
    <property type="entry name" value="MCRS_N"/>
    <property type="match status" value="1"/>
</dbReference>
<evidence type="ECO:0000313" key="28">
    <source>
        <dbReference type="Proteomes" id="UP000007110"/>
    </source>
</evidence>
<feature type="domain" description="FHA" evidence="26">
    <location>
        <begin position="653"/>
        <end position="709"/>
    </location>
</feature>
<dbReference type="GO" id="GO:0044545">
    <property type="term" value="C:NSL complex"/>
    <property type="evidence" value="ECO:0000318"/>
    <property type="project" value="GO_Central"/>
</dbReference>
<evidence type="ECO:0000256" key="12">
    <source>
        <dbReference type="ARBA" id="ARBA00022853"/>
    </source>
</evidence>
<evidence type="ECO:0000256" key="7">
    <source>
        <dbReference type="ARBA" id="ARBA00022490"/>
    </source>
</evidence>
<keyword evidence="14" id="KW-0805">Transcription regulation</keyword>
<sequence length="750" mass="82086">MYFSLCIGGDYISIREKKRKMSEESEVKPEQLPPSSECLLVISTSSSSSTSSSPSTSNSSSTEPSSFTTATTASAPTGPVCSEQSSVTSSSNLATSTAVTSAEDKPSTSSGLMITRSANIKPEITLEPDSPEGMDNTKSEASSVTKANMVTRTSSRDPSVSTPTMKTRTSNSSGGNGGANPNPAAPSTPTMKTRHSNRVTTPKSLGSTTSLIVGGRAMSTPTTPISSLSPEDSLIKRRSSSRSIKRKKFDDELVESSLVKSSRGGKVPPSPLTLQSTPSTTTQHHSPTPSKPPPPELQSTPKPLPSPPPPPPPQAVKEEVKVEEKKEKVPPKVAEVTKATPPPPPPPPKKAEVHVPKKLKLEPAVTPKPSRPTPSAPRQSRIETSRSAPEKKKGKAIPSKSSSSKSNRSKKTKSIVPLARETSRWTAEDDLALITAVHQTNDLEQVFQGVKFSHRFSMKEIEERWYALLYDPVASKASQTAMRLLNPDIKIAIMSQALYSEEEDKLVGTVTSSSQPTVDTFQELINKHSTVFNPMRTAKGLHTHWMTMKQYHLLPDQTVQPMPRGDHVLNFSDAEDMMDDSQLQDPRDEVLEHELAAFDRRQKRQIRHLENEIPKWQVLVENVTGMTSQEFDSQTLAVLRGRLVRYLMRSKEITIGRSSKDNTIDVDLSLEGPAWKVSRKQGVIKLRNNGEFYLANEGKRAVHIDGKPVLKGQKWKLTNNSVVEIAGLRFIFLVNQDVINTLRTESSNIK</sequence>
<comment type="subcellular location">
    <subcellularLocation>
        <location evidence="4">Chromosome</location>
        <location evidence="4">Centromere</location>
        <location evidence="4">Kinetochore</location>
    </subcellularLocation>
    <subcellularLocation>
        <location evidence="3">Cytoplasm</location>
        <location evidence="3">Cytoskeleton</location>
        <location evidence="3">Microtubule organizing center</location>
        <location evidence="3">Centrosome</location>
        <location evidence="3">Centriolar satellite</location>
    </subcellularLocation>
    <subcellularLocation>
        <location evidence="5">Cytoplasm</location>
        <location evidence="5">Cytoskeleton</location>
        <location evidence="5">Spindle pole</location>
    </subcellularLocation>
    <subcellularLocation>
        <location evidence="1">Lysosome</location>
    </subcellularLocation>
    <subcellularLocation>
        <location evidence="2">Nucleus</location>
        <location evidence="2">Nucleolus</location>
    </subcellularLocation>
</comment>
<feature type="region of interest" description="Disordered" evidence="25">
    <location>
        <begin position="17"/>
        <end position="417"/>
    </location>
</feature>
<dbReference type="PROSITE" id="PS50006">
    <property type="entry name" value="FHA_DOMAIN"/>
    <property type="match status" value="1"/>
</dbReference>
<evidence type="ECO:0000256" key="2">
    <source>
        <dbReference type="ARBA" id="ARBA00004604"/>
    </source>
</evidence>
<feature type="compositionally biased region" description="Low complexity" evidence="25">
    <location>
        <begin position="43"/>
        <end position="101"/>
    </location>
</feature>
<keyword evidence="17" id="KW-0233">DNA recombination</keyword>
<keyword evidence="15" id="KW-0175">Coiled coil</keyword>
<organism evidence="27 28">
    <name type="scientific">Strongylocentrotus purpuratus</name>
    <name type="common">Purple sea urchin</name>
    <dbReference type="NCBI Taxonomy" id="7668"/>
    <lineage>
        <taxon>Eukaryota</taxon>
        <taxon>Metazoa</taxon>
        <taxon>Echinodermata</taxon>
        <taxon>Eleutherozoa</taxon>
        <taxon>Echinozoa</taxon>
        <taxon>Echinoidea</taxon>
        <taxon>Euechinoidea</taxon>
        <taxon>Echinacea</taxon>
        <taxon>Camarodonta</taxon>
        <taxon>Echinidea</taxon>
        <taxon>Strongylocentrotidae</taxon>
        <taxon>Strongylocentrotus</taxon>
    </lineage>
</organism>
<name>A0A7M7N269_STRPU</name>
<keyword evidence="7" id="KW-0963">Cytoplasm</keyword>
<dbReference type="InterPro" id="IPR000253">
    <property type="entry name" value="FHA_dom"/>
</dbReference>
<dbReference type="Gene3D" id="2.60.200.20">
    <property type="match status" value="1"/>
</dbReference>
<keyword evidence="12" id="KW-0156">Chromatin regulator</keyword>
<feature type="compositionally biased region" description="Polar residues" evidence="25">
    <location>
        <begin position="139"/>
        <end position="168"/>
    </location>
</feature>
<evidence type="ECO:0000313" key="27">
    <source>
        <dbReference type="EnsemblMetazoa" id="XP_030830172"/>
    </source>
</evidence>
<dbReference type="CTD" id="10445"/>
<feature type="compositionally biased region" description="Basic residues" evidence="25">
    <location>
        <begin position="236"/>
        <end position="247"/>
    </location>
</feature>
<protein>
    <recommendedName>
        <fullName evidence="23">Microspherule protein 1</fullName>
    </recommendedName>
    <alternativeName>
        <fullName evidence="24">58 kDa microspherule protein</fullName>
    </alternativeName>
</protein>
<feature type="compositionally biased region" description="Low complexity" evidence="25">
    <location>
        <begin position="272"/>
        <end position="288"/>
    </location>
</feature>
<feature type="compositionally biased region" description="Pro residues" evidence="25">
    <location>
        <begin position="289"/>
        <end position="314"/>
    </location>
</feature>
<evidence type="ECO:0000256" key="21">
    <source>
        <dbReference type="ARBA" id="ARBA00023242"/>
    </source>
</evidence>
<reference evidence="28" key="1">
    <citation type="submission" date="2015-02" db="EMBL/GenBank/DDBJ databases">
        <title>Genome sequencing for Strongylocentrotus purpuratus.</title>
        <authorList>
            <person name="Murali S."/>
            <person name="Liu Y."/>
            <person name="Vee V."/>
            <person name="English A."/>
            <person name="Wang M."/>
            <person name="Skinner E."/>
            <person name="Han Y."/>
            <person name="Muzny D.M."/>
            <person name="Worley K.C."/>
            <person name="Gibbs R.A."/>
        </authorList>
    </citation>
    <scope>NUCLEOTIDE SEQUENCE</scope>
</reference>
<keyword evidence="9" id="KW-0227">DNA damage</keyword>
<dbReference type="CDD" id="cd00167">
    <property type="entry name" value="SANT"/>
    <property type="match status" value="1"/>
</dbReference>
<dbReference type="SMART" id="SM00240">
    <property type="entry name" value="FHA"/>
    <property type="match status" value="1"/>
</dbReference>
<keyword evidence="18" id="KW-0234">DNA repair</keyword>
<evidence type="ECO:0000256" key="9">
    <source>
        <dbReference type="ARBA" id="ARBA00022763"/>
    </source>
</evidence>
<dbReference type="GO" id="GO:0031011">
    <property type="term" value="C:Ino80 complex"/>
    <property type="evidence" value="ECO:0007669"/>
    <property type="project" value="InterPro"/>
</dbReference>
<evidence type="ECO:0000256" key="18">
    <source>
        <dbReference type="ARBA" id="ARBA00023204"/>
    </source>
</evidence>
<dbReference type="GO" id="GO:0071339">
    <property type="term" value="C:MLL1 complex"/>
    <property type="evidence" value="ECO:0007669"/>
    <property type="project" value="InterPro"/>
</dbReference>
<evidence type="ECO:0000256" key="11">
    <source>
        <dbReference type="ARBA" id="ARBA00022843"/>
    </source>
</evidence>
<keyword evidence="11" id="KW-0832">Ubl conjugation</keyword>
<dbReference type="GO" id="GO:0002151">
    <property type="term" value="F:G-quadruplex RNA binding"/>
    <property type="evidence" value="ECO:0007669"/>
    <property type="project" value="InterPro"/>
</dbReference>
<feature type="compositionally biased region" description="Low complexity" evidence="25">
    <location>
        <begin position="219"/>
        <end position="230"/>
    </location>
</feature>
<evidence type="ECO:0000256" key="13">
    <source>
        <dbReference type="ARBA" id="ARBA00022990"/>
    </source>
</evidence>
<dbReference type="EnsemblMetazoa" id="XM_030974312">
    <property type="protein sequence ID" value="XP_030830172"/>
    <property type="gene ID" value="LOC592452"/>
</dbReference>
<feature type="compositionally biased region" description="Polar residues" evidence="25">
    <location>
        <begin position="107"/>
        <end position="118"/>
    </location>
</feature>
<dbReference type="GO" id="GO:0005730">
    <property type="term" value="C:nucleolus"/>
    <property type="evidence" value="ECO:0007669"/>
    <property type="project" value="UniProtKB-SubCell"/>
</dbReference>
<evidence type="ECO:0000256" key="16">
    <source>
        <dbReference type="ARBA" id="ARBA00023163"/>
    </source>
</evidence>
<dbReference type="AlphaFoldDB" id="A0A7M7N269"/>
<evidence type="ECO:0000256" key="10">
    <source>
        <dbReference type="ARBA" id="ARBA00022838"/>
    </source>
</evidence>
<dbReference type="InterPro" id="IPR008984">
    <property type="entry name" value="SMAD_FHA_dom_sf"/>
</dbReference>
<keyword evidence="10" id="KW-0995">Kinetochore</keyword>
<dbReference type="GO" id="GO:0034451">
    <property type="term" value="C:centriolar satellite"/>
    <property type="evidence" value="ECO:0007669"/>
    <property type="project" value="UniProtKB-SubCell"/>
</dbReference>
<dbReference type="GO" id="GO:0051052">
    <property type="term" value="P:regulation of DNA metabolic process"/>
    <property type="evidence" value="ECO:0007669"/>
    <property type="project" value="UniProtKB-ARBA"/>
</dbReference>
<dbReference type="GO" id="GO:0006310">
    <property type="term" value="P:DNA recombination"/>
    <property type="evidence" value="ECO:0007669"/>
    <property type="project" value="UniProtKB-KW"/>
</dbReference>
<dbReference type="GO" id="GO:0033044">
    <property type="term" value="P:regulation of chromosome organization"/>
    <property type="evidence" value="ECO:0007669"/>
    <property type="project" value="UniProtKB-ARBA"/>
</dbReference>
<evidence type="ECO:0000256" key="1">
    <source>
        <dbReference type="ARBA" id="ARBA00004371"/>
    </source>
</evidence>
<dbReference type="GO" id="GO:0000922">
    <property type="term" value="C:spindle pole"/>
    <property type="evidence" value="ECO:0007669"/>
    <property type="project" value="UniProtKB-SubCell"/>
</dbReference>
<evidence type="ECO:0000256" key="8">
    <source>
        <dbReference type="ARBA" id="ARBA00022553"/>
    </source>
</evidence>
<feature type="compositionally biased region" description="Basic and acidic residues" evidence="25">
    <location>
        <begin position="380"/>
        <end position="391"/>
    </location>
</feature>
<keyword evidence="13" id="KW-0007">Acetylation</keyword>
<evidence type="ECO:0000256" key="25">
    <source>
        <dbReference type="SAM" id="MobiDB-lite"/>
    </source>
</evidence>
<dbReference type="GO" id="GO:0006281">
    <property type="term" value="P:DNA repair"/>
    <property type="evidence" value="ECO:0007669"/>
    <property type="project" value="UniProtKB-KW"/>
</dbReference>
<dbReference type="GO" id="GO:0006325">
    <property type="term" value="P:chromatin organization"/>
    <property type="evidence" value="ECO:0007669"/>
    <property type="project" value="UniProtKB-KW"/>
</dbReference>
<dbReference type="Proteomes" id="UP000007110">
    <property type="component" value="Unassembled WGS sequence"/>
</dbReference>
<dbReference type="FunCoup" id="A0A7M7N269">
    <property type="interactions" value="1838"/>
</dbReference>
<evidence type="ECO:0000256" key="4">
    <source>
        <dbReference type="ARBA" id="ARBA00004629"/>
    </source>
</evidence>
<dbReference type="InterPro" id="IPR025999">
    <property type="entry name" value="MCRS_N"/>
</dbReference>
<keyword evidence="19" id="KW-0206">Cytoskeleton</keyword>
<dbReference type="Pfam" id="PF00498">
    <property type="entry name" value="FHA"/>
    <property type="match status" value="1"/>
</dbReference>
<dbReference type="InterPro" id="IPR037912">
    <property type="entry name" value="MCRS1"/>
</dbReference>
<evidence type="ECO:0000256" key="14">
    <source>
        <dbReference type="ARBA" id="ARBA00023015"/>
    </source>
</evidence>
<keyword evidence="20" id="KW-0458">Lysosome</keyword>
<keyword evidence="22" id="KW-0137">Centromere</keyword>
<evidence type="ECO:0000256" key="15">
    <source>
        <dbReference type="ARBA" id="ARBA00023054"/>
    </source>
</evidence>
<dbReference type="GO" id="GO:0000776">
    <property type="term" value="C:kinetochore"/>
    <property type="evidence" value="ECO:0007669"/>
    <property type="project" value="UniProtKB-KW"/>
</dbReference>
<dbReference type="CDD" id="cd22687">
    <property type="entry name" value="FHA_MCRS1"/>
    <property type="match status" value="1"/>
</dbReference>
<dbReference type="GO" id="GO:0005764">
    <property type="term" value="C:lysosome"/>
    <property type="evidence" value="ECO:0007669"/>
    <property type="project" value="UniProtKB-SubCell"/>
</dbReference>
<keyword evidence="28" id="KW-1185">Reference proteome</keyword>
<feature type="compositionally biased region" description="Basic and acidic residues" evidence="25">
    <location>
        <begin position="316"/>
        <end position="330"/>
    </location>
</feature>